<dbReference type="SUPFAM" id="SSF54373">
    <property type="entry name" value="FAD-linked reductases, C-terminal domain"/>
    <property type="match status" value="1"/>
</dbReference>
<dbReference type="Pfam" id="PF01593">
    <property type="entry name" value="Amino_oxidase"/>
    <property type="match status" value="1"/>
</dbReference>
<dbReference type="GO" id="GO:0006783">
    <property type="term" value="P:heme biosynthetic process"/>
    <property type="evidence" value="ECO:0007669"/>
    <property type="project" value="UniProtKB-UniRule"/>
</dbReference>
<evidence type="ECO:0000256" key="6">
    <source>
        <dbReference type="ARBA" id="ARBA00012402"/>
    </source>
</evidence>
<evidence type="ECO:0000259" key="13">
    <source>
        <dbReference type="Pfam" id="PF01593"/>
    </source>
</evidence>
<dbReference type="InterPro" id="IPR002937">
    <property type="entry name" value="Amino_oxidase"/>
</dbReference>
<comment type="pathway">
    <text evidence="4 12">Porphyrin-containing compound metabolism; protoheme biosynthesis.</text>
</comment>
<dbReference type="Gene3D" id="3.90.660.20">
    <property type="entry name" value="Protoporphyrinogen oxidase, mitochondrial, domain 2"/>
    <property type="match status" value="1"/>
</dbReference>
<evidence type="ECO:0000256" key="2">
    <source>
        <dbReference type="ARBA" id="ARBA00001974"/>
    </source>
</evidence>
<evidence type="ECO:0000256" key="5">
    <source>
        <dbReference type="ARBA" id="ARBA00008310"/>
    </source>
</evidence>
<comment type="similarity">
    <text evidence="5 12">Belongs to the protoporphyrinogen/coproporphyrinogen oxidase family. Coproporphyrinogen III oxidase subfamily.</text>
</comment>
<sequence>MSSARVIVVGGGISGLAAAWELSQRLPGAHIRVLDASDRPGGKLRLASIAGQRIDVGAESMLARRPEAVGLVEEIGAADLLTHPATTAANVWSRGRLHPLPKGTLMGVPGVVETARGLLTDDEVDRAAHEEPWTGGPLEDDVAVGDYVGARLGSAVVDRLVEPLLGGVYAGHARRLSLQACVPGLFEVARSGGSLTAAARAAAAAGAANPAPVFAGVVGGMGRFAELLVDALRARGVEVCSGVIARELRRRSGRGWTMVTGPRPAPESIDADAVVLAVPATPTSRLLGEHAPEAAEELAGIEYASMAIVTLAVAREGLGELPGSGFLVPPVDGRGIKASTFSSAKWPWVDQLSDEAFFVRASVGRADEEADLQRPDEELVRLAAREVSEALGRTLPPVLDAQVQRWGGGLPQYAVGHRARVARVRASVADLPGLEVAGAAYDGVGIPACIASGRTAAEAVATHLTGAGEEG</sequence>
<keyword evidence="12" id="KW-0963">Cytoplasm</keyword>
<dbReference type="InterPro" id="IPR004572">
    <property type="entry name" value="Protoporphyrinogen_oxidase"/>
</dbReference>
<evidence type="ECO:0000256" key="8">
    <source>
        <dbReference type="ARBA" id="ARBA00022630"/>
    </source>
</evidence>
<evidence type="ECO:0000313" key="15">
    <source>
        <dbReference type="Proteomes" id="UP000199019"/>
    </source>
</evidence>
<evidence type="ECO:0000256" key="12">
    <source>
        <dbReference type="RuleBase" id="RU364052"/>
    </source>
</evidence>
<keyword evidence="10 12" id="KW-0560">Oxidoreductase</keyword>
<evidence type="ECO:0000256" key="11">
    <source>
        <dbReference type="ARBA" id="ARBA00023133"/>
    </source>
</evidence>
<dbReference type="EMBL" id="FOHB01000002">
    <property type="protein sequence ID" value="SER94293.1"/>
    <property type="molecule type" value="Genomic_DNA"/>
</dbReference>
<evidence type="ECO:0000313" key="14">
    <source>
        <dbReference type="EMBL" id="SER94293.1"/>
    </source>
</evidence>
<comment type="subcellular location">
    <subcellularLocation>
        <location evidence="12">Cytoplasm</location>
    </subcellularLocation>
</comment>
<dbReference type="NCBIfam" id="TIGR00562">
    <property type="entry name" value="proto_IX_ox"/>
    <property type="match status" value="1"/>
</dbReference>
<comment type="cofactor">
    <cofactor evidence="2 12">
        <name>FAD</name>
        <dbReference type="ChEBI" id="CHEBI:57692"/>
    </cofactor>
</comment>
<dbReference type="Gene3D" id="3.50.50.60">
    <property type="entry name" value="FAD/NAD(P)-binding domain"/>
    <property type="match status" value="1"/>
</dbReference>
<evidence type="ECO:0000256" key="9">
    <source>
        <dbReference type="ARBA" id="ARBA00022827"/>
    </source>
</evidence>
<dbReference type="Proteomes" id="UP000199019">
    <property type="component" value="Unassembled WGS sequence"/>
</dbReference>
<dbReference type="UniPathway" id="UPA00252"/>
<evidence type="ECO:0000256" key="3">
    <source>
        <dbReference type="ARBA" id="ARBA00002185"/>
    </source>
</evidence>
<feature type="domain" description="Amine oxidase" evidence="13">
    <location>
        <begin position="13"/>
        <end position="460"/>
    </location>
</feature>
<dbReference type="Gene3D" id="1.10.3110.10">
    <property type="entry name" value="protoporphyrinogen ix oxidase, domain 3"/>
    <property type="match status" value="1"/>
</dbReference>
<reference evidence="15" key="1">
    <citation type="submission" date="2016-10" db="EMBL/GenBank/DDBJ databases">
        <authorList>
            <person name="Varghese N."/>
            <person name="Submissions S."/>
        </authorList>
    </citation>
    <scope>NUCLEOTIDE SEQUENCE [LARGE SCALE GENOMIC DNA]</scope>
    <source>
        <strain evidence="15">CGMCC 1.6963</strain>
    </source>
</reference>
<keyword evidence="8 12" id="KW-0285">Flavoprotein</keyword>
<dbReference type="GO" id="GO:0004729">
    <property type="term" value="F:oxygen-dependent protoporphyrinogen oxidase activity"/>
    <property type="evidence" value="ECO:0007669"/>
    <property type="project" value="UniProtKB-UniRule"/>
</dbReference>
<organism evidence="14 15">
    <name type="scientific">Pedococcus cremeus</name>
    <dbReference type="NCBI Taxonomy" id="587636"/>
    <lineage>
        <taxon>Bacteria</taxon>
        <taxon>Bacillati</taxon>
        <taxon>Actinomycetota</taxon>
        <taxon>Actinomycetes</taxon>
        <taxon>Micrococcales</taxon>
        <taxon>Intrasporangiaceae</taxon>
        <taxon>Pedococcus</taxon>
    </lineage>
</organism>
<accession>A0A1H9TCE9</accession>
<gene>
    <name evidence="14" type="ORF">SAMN05216199_1517</name>
</gene>
<dbReference type="STRING" id="587636.SAMN05216199_1517"/>
<dbReference type="AlphaFoldDB" id="A0A1H9TCE9"/>
<evidence type="ECO:0000256" key="1">
    <source>
        <dbReference type="ARBA" id="ARBA00001755"/>
    </source>
</evidence>
<dbReference type="OrthoDB" id="3450553at2"/>
<comment type="function">
    <text evidence="3 12">Involved in coproporphyrin-dependent heme b biosynthesis. Catalyzes the oxidation of coproporphyrinogen III to coproporphyrin III.</text>
</comment>
<dbReference type="InterPro" id="IPR050464">
    <property type="entry name" value="Zeta_carotene_desat/Oxidored"/>
</dbReference>
<evidence type="ECO:0000256" key="4">
    <source>
        <dbReference type="ARBA" id="ARBA00004744"/>
    </source>
</evidence>
<dbReference type="PANTHER" id="PTHR42923:SF3">
    <property type="entry name" value="PROTOPORPHYRINOGEN OXIDASE"/>
    <property type="match status" value="1"/>
</dbReference>
<dbReference type="InterPro" id="IPR036188">
    <property type="entry name" value="FAD/NAD-bd_sf"/>
</dbReference>
<dbReference type="GO" id="GO:0005737">
    <property type="term" value="C:cytoplasm"/>
    <property type="evidence" value="ECO:0007669"/>
    <property type="project" value="UniProtKB-SubCell"/>
</dbReference>
<evidence type="ECO:0000256" key="10">
    <source>
        <dbReference type="ARBA" id="ARBA00023002"/>
    </source>
</evidence>
<dbReference type="SUPFAM" id="SSF51905">
    <property type="entry name" value="FAD/NAD(P)-binding domain"/>
    <property type="match status" value="1"/>
</dbReference>
<evidence type="ECO:0000256" key="7">
    <source>
        <dbReference type="ARBA" id="ARBA00019046"/>
    </source>
</evidence>
<dbReference type="EC" id="1.3.3.15" evidence="6 12"/>
<dbReference type="PANTHER" id="PTHR42923">
    <property type="entry name" value="PROTOPORPHYRINOGEN OXIDASE"/>
    <property type="match status" value="1"/>
</dbReference>
<keyword evidence="15" id="KW-1185">Reference proteome</keyword>
<proteinExistence type="inferred from homology"/>
<name>A0A1H9TCE9_9MICO</name>
<dbReference type="RefSeq" id="WP_091756844.1">
    <property type="nucleotide sequence ID" value="NZ_FOHB01000002.1"/>
</dbReference>
<comment type="catalytic activity">
    <reaction evidence="1">
        <text>coproporphyrinogen III + 3 O2 = coproporphyrin III + 3 H2O2</text>
        <dbReference type="Rhea" id="RHEA:43436"/>
        <dbReference type="ChEBI" id="CHEBI:15379"/>
        <dbReference type="ChEBI" id="CHEBI:16240"/>
        <dbReference type="ChEBI" id="CHEBI:57309"/>
        <dbReference type="ChEBI" id="CHEBI:131725"/>
        <dbReference type="EC" id="1.3.3.15"/>
    </reaction>
    <physiologicalReaction direction="left-to-right" evidence="1">
        <dbReference type="Rhea" id="RHEA:43437"/>
    </physiologicalReaction>
</comment>
<keyword evidence="9 12" id="KW-0274">FAD</keyword>
<keyword evidence="11 12" id="KW-0350">Heme biosynthesis</keyword>
<protein>
    <recommendedName>
        <fullName evidence="7 12">Coproporphyrinogen III oxidase</fullName>
        <ecNumber evidence="6 12">1.3.3.15</ecNumber>
    </recommendedName>
</protein>